<gene>
    <name evidence="2" type="ORF">P8A19_38770</name>
</gene>
<keyword evidence="3" id="KW-1185">Reference proteome</keyword>
<evidence type="ECO:0000256" key="1">
    <source>
        <dbReference type="SAM" id="MobiDB-lite"/>
    </source>
</evidence>
<evidence type="ECO:0000313" key="2">
    <source>
        <dbReference type="EMBL" id="WLQ61009.1"/>
    </source>
</evidence>
<evidence type="ECO:0000313" key="3">
    <source>
        <dbReference type="Proteomes" id="UP001235744"/>
    </source>
</evidence>
<organism evidence="2 3">
    <name type="scientific">Streptomyces poriferorum</name>
    <dbReference type="NCBI Taxonomy" id="2798799"/>
    <lineage>
        <taxon>Bacteria</taxon>
        <taxon>Bacillati</taxon>
        <taxon>Actinomycetota</taxon>
        <taxon>Actinomycetes</taxon>
        <taxon>Kitasatosporales</taxon>
        <taxon>Streptomycetaceae</taxon>
        <taxon>Streptomyces</taxon>
    </lineage>
</organism>
<dbReference type="Proteomes" id="UP001235744">
    <property type="component" value="Chromosome"/>
</dbReference>
<name>A0ABY9J1U2_9ACTN</name>
<dbReference type="EMBL" id="CP120988">
    <property type="protein sequence ID" value="WLQ61009.1"/>
    <property type="molecule type" value="Genomic_DNA"/>
</dbReference>
<reference evidence="2 3" key="1">
    <citation type="submission" date="2023-03" db="EMBL/GenBank/DDBJ databases">
        <title>Isolation and description of six Streptomyces strains from soil environments, able to metabolize different microbial glucans.</title>
        <authorList>
            <person name="Widen T."/>
            <person name="Larsbrink J."/>
        </authorList>
    </citation>
    <scope>NUCLEOTIDE SEQUENCE [LARGE SCALE GENOMIC DNA]</scope>
    <source>
        <strain evidence="2 3">Alt2</strain>
    </source>
</reference>
<sequence length="63" mass="6911">MERTKGAITLILGLLTLLLRGRVRSRRQRAGGDGGTAREVLNQPPRPVRGNDDDTPAVPTPHW</sequence>
<dbReference type="RefSeq" id="WP_306068848.1">
    <property type="nucleotide sequence ID" value="NZ_CP120988.1"/>
</dbReference>
<feature type="region of interest" description="Disordered" evidence="1">
    <location>
        <begin position="25"/>
        <end position="63"/>
    </location>
</feature>
<accession>A0ABY9J1U2</accession>
<protein>
    <recommendedName>
        <fullName evidence="4">Secreted protein</fullName>
    </recommendedName>
</protein>
<proteinExistence type="predicted"/>
<evidence type="ECO:0008006" key="4">
    <source>
        <dbReference type="Google" id="ProtNLM"/>
    </source>
</evidence>